<organism evidence="1 2">
    <name type="scientific">Melastoma candidum</name>
    <dbReference type="NCBI Taxonomy" id="119954"/>
    <lineage>
        <taxon>Eukaryota</taxon>
        <taxon>Viridiplantae</taxon>
        <taxon>Streptophyta</taxon>
        <taxon>Embryophyta</taxon>
        <taxon>Tracheophyta</taxon>
        <taxon>Spermatophyta</taxon>
        <taxon>Magnoliopsida</taxon>
        <taxon>eudicotyledons</taxon>
        <taxon>Gunneridae</taxon>
        <taxon>Pentapetalae</taxon>
        <taxon>rosids</taxon>
        <taxon>malvids</taxon>
        <taxon>Myrtales</taxon>
        <taxon>Melastomataceae</taxon>
        <taxon>Melastomatoideae</taxon>
        <taxon>Melastomateae</taxon>
        <taxon>Melastoma</taxon>
    </lineage>
</organism>
<evidence type="ECO:0000313" key="1">
    <source>
        <dbReference type="EMBL" id="KAI4389273.1"/>
    </source>
</evidence>
<keyword evidence="2" id="KW-1185">Reference proteome</keyword>
<dbReference type="EMBL" id="CM042880">
    <property type="protein sequence ID" value="KAI4389273.1"/>
    <property type="molecule type" value="Genomic_DNA"/>
</dbReference>
<evidence type="ECO:0000313" key="2">
    <source>
        <dbReference type="Proteomes" id="UP001057402"/>
    </source>
</evidence>
<gene>
    <name evidence="1" type="ORF">MLD38_001514</name>
</gene>
<comment type="caution">
    <text evidence="1">The sequence shown here is derived from an EMBL/GenBank/DDBJ whole genome shotgun (WGS) entry which is preliminary data.</text>
</comment>
<sequence>MASLHVLAIPFPAQGHVIPLMELSQCLAMLGFRVTFVNSEFDHRRVLRSLPGSEGEHIFGGRIRLVSIPDGLEPGEDRNDIARLCQGILKVMPGELERLIGELNERDGEDKVSCVIADFNMSWAFEVAKKMGIQKVAAFWPASAALLAVLSSVPKLIEDGVVDENGTPLKQELIRLDPTMPGMNPLHLSWTCIGNLETQKIVFSFVKSVYTLEDVEWLLCNSSIDLESGTFKYMPRFLPVGPLLASNRLGSTAGSKDGDGFRKRALEMKEKVINGVKEGGKSYQNHSNFVDWLKASKD</sequence>
<protein>
    <submittedName>
        <fullName evidence="1">Uncharacterized protein</fullName>
    </submittedName>
</protein>
<proteinExistence type="predicted"/>
<reference evidence="2" key="1">
    <citation type="journal article" date="2023" name="Front. Plant Sci.">
        <title>Chromosomal-level genome assembly of Melastoma candidum provides insights into trichome evolution.</title>
        <authorList>
            <person name="Zhong Y."/>
            <person name="Wu W."/>
            <person name="Sun C."/>
            <person name="Zou P."/>
            <person name="Liu Y."/>
            <person name="Dai S."/>
            <person name="Zhou R."/>
        </authorList>
    </citation>
    <scope>NUCLEOTIDE SEQUENCE [LARGE SCALE GENOMIC DNA]</scope>
</reference>
<name>A0ACB9SF43_9MYRT</name>
<dbReference type="Proteomes" id="UP001057402">
    <property type="component" value="Chromosome 1"/>
</dbReference>
<accession>A0ACB9SF43</accession>